<evidence type="ECO:0000313" key="2">
    <source>
        <dbReference type="EMBL" id="RVX38974.1"/>
    </source>
</evidence>
<gene>
    <name evidence="2" type="ORF">EDD27_1306</name>
</gene>
<proteinExistence type="predicted"/>
<reference evidence="2 3" key="1">
    <citation type="submission" date="2019-01" db="EMBL/GenBank/DDBJ databases">
        <title>Sequencing the genomes of 1000 actinobacteria strains.</title>
        <authorList>
            <person name="Klenk H.-P."/>
        </authorList>
    </citation>
    <scope>NUCLEOTIDE SEQUENCE [LARGE SCALE GENOMIC DNA]</scope>
    <source>
        <strain evidence="2 3">DSM 43925</strain>
    </source>
</reference>
<dbReference type="EMBL" id="SAUN01000001">
    <property type="protein sequence ID" value="RVX38974.1"/>
    <property type="molecule type" value="Genomic_DNA"/>
</dbReference>
<dbReference type="Proteomes" id="UP000284824">
    <property type="component" value="Unassembled WGS sequence"/>
</dbReference>
<organism evidence="2 3">
    <name type="scientific">Nonomuraea polychroma</name>
    <dbReference type="NCBI Taxonomy" id="46176"/>
    <lineage>
        <taxon>Bacteria</taxon>
        <taxon>Bacillati</taxon>
        <taxon>Actinomycetota</taxon>
        <taxon>Actinomycetes</taxon>
        <taxon>Streptosporangiales</taxon>
        <taxon>Streptosporangiaceae</taxon>
        <taxon>Nonomuraea</taxon>
    </lineage>
</organism>
<feature type="region of interest" description="Disordered" evidence="1">
    <location>
        <begin position="92"/>
        <end position="114"/>
    </location>
</feature>
<dbReference type="AlphaFoldDB" id="A0A438LZH9"/>
<name>A0A438LZH9_9ACTN</name>
<evidence type="ECO:0008006" key="4">
    <source>
        <dbReference type="Google" id="ProtNLM"/>
    </source>
</evidence>
<keyword evidence="3" id="KW-1185">Reference proteome</keyword>
<evidence type="ECO:0000256" key="1">
    <source>
        <dbReference type="SAM" id="MobiDB-lite"/>
    </source>
</evidence>
<dbReference type="OrthoDB" id="9798161at2"/>
<sequence>MVHSLHAHVLFAPKYRRGVFTDELLRLEEIMIEVYDSFAAPCGGAPLPIIKEHIETPGLTSDRFTPKGRKRFLPGENRRGCSLDSAELHHAASCGTASPEGRRPCRTAGLATSR</sequence>
<protein>
    <recommendedName>
        <fullName evidence="4">Transposase IS200 family protein</fullName>
    </recommendedName>
</protein>
<accession>A0A438LZH9</accession>
<comment type="caution">
    <text evidence="2">The sequence shown here is derived from an EMBL/GenBank/DDBJ whole genome shotgun (WGS) entry which is preliminary data.</text>
</comment>
<evidence type="ECO:0000313" key="3">
    <source>
        <dbReference type="Proteomes" id="UP000284824"/>
    </source>
</evidence>